<dbReference type="Pfam" id="PF00069">
    <property type="entry name" value="Pkinase"/>
    <property type="match status" value="1"/>
</dbReference>
<keyword evidence="4 8" id="KW-0418">Kinase</keyword>
<evidence type="ECO:0000313" key="8">
    <source>
        <dbReference type="EMBL" id="CEG37587.1"/>
    </source>
</evidence>
<sequence>MKDVTSSFDGLVLDNLHDDRLLLFPPSPEHSQACNNKVSEIESPTFCDKITSTKWVRKEKIGQGAQGIIYRCEDQMSGREIAVKVIWTKDLPLPAIEAVKREVKTMQRLRHRHLIRYYQATEKKERELRIYMEFAPHGSLRSQLSQFGPLSYTLVQRYTRQLCQALRYLHQNGIAHRDIKCANILLTTVNNGSRLDVKLADFGTLKLVGSASLVEGLKGTPQWMAPEIIRNQSFEEEIHFDYWFRADVWSLGCAVLEMITGHSPWQQYSNPLTTMYRIVSSNETPTIPTHVPTEIASFLMLCLQRDPVQRGTITHLLEHPFVNVSRTSRTRVRKWQHQNKCQDEMDVDKVVSKWTRQALSSRLQNNLTLEPEPHEDAIRLAHIETLDQQDKTRSNLQSSRSPDDRNKMLHIPLQDSYVESPGTRSLAHRRLPSSFRLKSLESTNKRILPDLQDTEGLFKTTNTPTRSLPSRLRRGKLEGTKRLPQVNSLRTGYDFESVLISPLQKKRSSTAPSSVTNTRATDELIPLSIQLPPLNDRIIKTWCRSTLTSS</sequence>
<feature type="region of interest" description="Disordered" evidence="6">
    <location>
        <begin position="385"/>
        <end position="407"/>
    </location>
</feature>
<dbReference type="OMA" id="RCGSWIC"/>
<keyword evidence="2" id="KW-0808">Transferase</keyword>
<dbReference type="STRING" id="4781.A0A0N7L437"/>
<dbReference type="Gene3D" id="1.10.510.10">
    <property type="entry name" value="Transferase(Phosphotransferase) domain 1"/>
    <property type="match status" value="1"/>
</dbReference>
<keyword evidence="3" id="KW-0547">Nucleotide-binding</keyword>
<dbReference type="InterPro" id="IPR011009">
    <property type="entry name" value="Kinase-like_dom_sf"/>
</dbReference>
<evidence type="ECO:0000256" key="5">
    <source>
        <dbReference type="ARBA" id="ARBA00022840"/>
    </source>
</evidence>
<proteinExistence type="predicted"/>
<evidence type="ECO:0000259" key="7">
    <source>
        <dbReference type="PROSITE" id="PS50011"/>
    </source>
</evidence>
<evidence type="ECO:0000256" key="1">
    <source>
        <dbReference type="ARBA" id="ARBA00022527"/>
    </source>
</evidence>
<reference evidence="9" key="1">
    <citation type="submission" date="2014-09" db="EMBL/GenBank/DDBJ databases">
        <authorList>
            <person name="Sharma Rahul"/>
            <person name="Thines Marco"/>
        </authorList>
    </citation>
    <scope>NUCLEOTIDE SEQUENCE [LARGE SCALE GENOMIC DNA]</scope>
</reference>
<evidence type="ECO:0000256" key="6">
    <source>
        <dbReference type="SAM" id="MobiDB-lite"/>
    </source>
</evidence>
<dbReference type="RefSeq" id="XP_024573956.1">
    <property type="nucleotide sequence ID" value="XM_024722929.1"/>
</dbReference>
<dbReference type="CDD" id="cd06606">
    <property type="entry name" value="STKc_MAPKKK"/>
    <property type="match status" value="1"/>
</dbReference>
<evidence type="ECO:0000256" key="3">
    <source>
        <dbReference type="ARBA" id="ARBA00022741"/>
    </source>
</evidence>
<protein>
    <submittedName>
        <fullName evidence="8">Ste ste11 protein kinase</fullName>
    </submittedName>
</protein>
<dbReference type="InterPro" id="IPR000719">
    <property type="entry name" value="Prot_kinase_dom"/>
</dbReference>
<dbReference type="PANTHER" id="PTHR11584:SF369">
    <property type="entry name" value="MITOGEN-ACTIVATED PROTEIN KINASE KINASE KINASE 19-RELATED"/>
    <property type="match status" value="1"/>
</dbReference>
<dbReference type="AlphaFoldDB" id="A0A0N7L437"/>
<accession>A0A0N7L437</accession>
<dbReference type="SUPFAM" id="SSF56112">
    <property type="entry name" value="Protein kinase-like (PK-like)"/>
    <property type="match status" value="1"/>
</dbReference>
<dbReference type="GO" id="GO:0004674">
    <property type="term" value="F:protein serine/threonine kinase activity"/>
    <property type="evidence" value="ECO:0007669"/>
    <property type="project" value="UniProtKB-KW"/>
</dbReference>
<evidence type="ECO:0000313" key="9">
    <source>
        <dbReference type="Proteomes" id="UP000054928"/>
    </source>
</evidence>
<dbReference type="Proteomes" id="UP000054928">
    <property type="component" value="Unassembled WGS sequence"/>
</dbReference>
<keyword evidence="1" id="KW-0723">Serine/threonine-protein kinase</keyword>
<dbReference type="PROSITE" id="PS00108">
    <property type="entry name" value="PROTEIN_KINASE_ST"/>
    <property type="match status" value="1"/>
</dbReference>
<feature type="domain" description="Protein kinase" evidence="7">
    <location>
        <begin position="55"/>
        <end position="322"/>
    </location>
</feature>
<name>A0A0N7L437_PLAHL</name>
<dbReference type="SMART" id="SM00220">
    <property type="entry name" value="S_TKc"/>
    <property type="match status" value="1"/>
</dbReference>
<dbReference type="PROSITE" id="PS50011">
    <property type="entry name" value="PROTEIN_KINASE_DOM"/>
    <property type="match status" value="1"/>
</dbReference>
<evidence type="ECO:0000256" key="2">
    <source>
        <dbReference type="ARBA" id="ARBA00022679"/>
    </source>
</evidence>
<dbReference type="PANTHER" id="PTHR11584">
    <property type="entry name" value="SERINE/THREONINE PROTEIN KINASE"/>
    <property type="match status" value="1"/>
</dbReference>
<dbReference type="EMBL" id="CCYD01000288">
    <property type="protein sequence ID" value="CEG37587.1"/>
    <property type="molecule type" value="Genomic_DNA"/>
</dbReference>
<organism evidence="8 9">
    <name type="scientific">Plasmopara halstedii</name>
    <name type="common">Downy mildew of sunflower</name>
    <dbReference type="NCBI Taxonomy" id="4781"/>
    <lineage>
        <taxon>Eukaryota</taxon>
        <taxon>Sar</taxon>
        <taxon>Stramenopiles</taxon>
        <taxon>Oomycota</taxon>
        <taxon>Peronosporomycetes</taxon>
        <taxon>Peronosporales</taxon>
        <taxon>Peronosporaceae</taxon>
        <taxon>Plasmopara</taxon>
    </lineage>
</organism>
<dbReference type="GO" id="GO:0005524">
    <property type="term" value="F:ATP binding"/>
    <property type="evidence" value="ECO:0007669"/>
    <property type="project" value="UniProtKB-KW"/>
</dbReference>
<evidence type="ECO:0000256" key="4">
    <source>
        <dbReference type="ARBA" id="ARBA00022777"/>
    </source>
</evidence>
<keyword evidence="5" id="KW-0067">ATP-binding</keyword>
<dbReference type="OrthoDB" id="266718at2759"/>
<dbReference type="InterPro" id="IPR008271">
    <property type="entry name" value="Ser/Thr_kinase_AS"/>
</dbReference>
<keyword evidence="9" id="KW-1185">Reference proteome</keyword>
<dbReference type="GeneID" id="36400421"/>